<evidence type="ECO:0000313" key="9">
    <source>
        <dbReference type="EMBL" id="KAK9813219.1"/>
    </source>
</evidence>
<dbReference type="SUPFAM" id="SSF48371">
    <property type="entry name" value="ARM repeat"/>
    <property type="match status" value="1"/>
</dbReference>
<evidence type="ECO:0000256" key="4">
    <source>
        <dbReference type="ARBA" id="ARBA00023157"/>
    </source>
</evidence>
<gene>
    <name evidence="9" type="ORF">WJX72_010918</name>
</gene>
<keyword evidence="6" id="KW-0720">Serine protease</keyword>
<feature type="compositionally biased region" description="Low complexity" evidence="7">
    <location>
        <begin position="1163"/>
        <end position="1174"/>
    </location>
</feature>
<dbReference type="InterPro" id="IPR001254">
    <property type="entry name" value="Trypsin_dom"/>
</dbReference>
<dbReference type="Pfam" id="PF00089">
    <property type="entry name" value="Trypsin"/>
    <property type="match status" value="1"/>
</dbReference>
<evidence type="ECO:0000256" key="7">
    <source>
        <dbReference type="SAM" id="MobiDB-lite"/>
    </source>
</evidence>
<keyword evidence="6" id="KW-0645">Protease</keyword>
<dbReference type="InterPro" id="IPR043504">
    <property type="entry name" value="Peptidase_S1_PA_chymotrypsin"/>
</dbReference>
<dbReference type="InterPro" id="IPR009003">
    <property type="entry name" value="Peptidase_S1_PA"/>
</dbReference>
<accession>A0AAW1PUD1</accession>
<dbReference type="PROSITE" id="PS00135">
    <property type="entry name" value="TRYPSIN_SER"/>
    <property type="match status" value="1"/>
</dbReference>
<dbReference type="PROSITE" id="PS00134">
    <property type="entry name" value="TRYPSIN_HIS"/>
    <property type="match status" value="1"/>
</dbReference>
<feature type="domain" description="Peptidase S1" evidence="8">
    <location>
        <begin position="997"/>
        <end position="1242"/>
    </location>
</feature>
<feature type="region of interest" description="Disordered" evidence="7">
    <location>
        <begin position="178"/>
        <end position="245"/>
    </location>
</feature>
<dbReference type="GO" id="GO:0006270">
    <property type="term" value="P:DNA replication initiation"/>
    <property type="evidence" value="ECO:0007669"/>
    <property type="project" value="TreeGrafter"/>
</dbReference>
<dbReference type="EMBL" id="JALJOR010000008">
    <property type="protein sequence ID" value="KAK9813219.1"/>
    <property type="molecule type" value="Genomic_DNA"/>
</dbReference>
<feature type="compositionally biased region" description="Basic and acidic residues" evidence="7">
    <location>
        <begin position="11"/>
        <end position="20"/>
    </location>
</feature>
<feature type="region of interest" description="Disordered" evidence="7">
    <location>
        <begin position="876"/>
        <end position="930"/>
    </location>
</feature>
<dbReference type="Pfam" id="PF07540">
    <property type="entry name" value="NOC3p"/>
    <property type="match status" value="1"/>
</dbReference>
<evidence type="ECO:0000256" key="3">
    <source>
        <dbReference type="ARBA" id="ARBA00023054"/>
    </source>
</evidence>
<keyword evidence="3" id="KW-0175">Coiled coil</keyword>
<feature type="compositionally biased region" description="Basic residues" evidence="7">
    <location>
        <begin position="30"/>
        <end position="41"/>
    </location>
</feature>
<reference evidence="9 10" key="1">
    <citation type="journal article" date="2024" name="Nat. Commun.">
        <title>Phylogenomics reveals the evolutionary origins of lichenization in chlorophyte algae.</title>
        <authorList>
            <person name="Puginier C."/>
            <person name="Libourel C."/>
            <person name="Otte J."/>
            <person name="Skaloud P."/>
            <person name="Haon M."/>
            <person name="Grisel S."/>
            <person name="Petersen M."/>
            <person name="Berrin J.G."/>
            <person name="Delaux P.M."/>
            <person name="Dal Grande F."/>
            <person name="Keller J."/>
        </authorList>
    </citation>
    <scope>NUCLEOTIDE SEQUENCE [LARGE SCALE GENOMIC DNA]</scope>
    <source>
        <strain evidence="9 10">SAG 2043</strain>
    </source>
</reference>
<comment type="similarity">
    <text evidence="2">Belongs to the CBF/MAK21 family.</text>
</comment>
<dbReference type="InterPro" id="IPR005612">
    <property type="entry name" value="CCAAT-binding_factor"/>
</dbReference>
<evidence type="ECO:0000256" key="2">
    <source>
        <dbReference type="ARBA" id="ARBA00007797"/>
    </source>
</evidence>
<evidence type="ECO:0000313" key="10">
    <source>
        <dbReference type="Proteomes" id="UP001489004"/>
    </source>
</evidence>
<dbReference type="InterPro" id="IPR001314">
    <property type="entry name" value="Peptidase_S1A"/>
</dbReference>
<dbReference type="SMART" id="SM00020">
    <property type="entry name" value="Tryp_SPc"/>
    <property type="match status" value="1"/>
</dbReference>
<keyword evidence="4" id="KW-1015">Disulfide bond</keyword>
<dbReference type="PROSITE" id="PS50240">
    <property type="entry name" value="TRYPSIN_DOM"/>
    <property type="match status" value="1"/>
</dbReference>
<feature type="compositionally biased region" description="Acidic residues" evidence="7">
    <location>
        <begin position="179"/>
        <end position="194"/>
    </location>
</feature>
<keyword evidence="6" id="KW-0378">Hydrolase</keyword>
<dbReference type="InterPro" id="IPR011501">
    <property type="entry name" value="Noc3_N"/>
</dbReference>
<feature type="region of interest" description="Disordered" evidence="7">
    <location>
        <begin position="477"/>
        <end position="498"/>
    </location>
</feature>
<dbReference type="GO" id="GO:0003682">
    <property type="term" value="F:chromatin binding"/>
    <property type="evidence" value="ECO:0007669"/>
    <property type="project" value="TreeGrafter"/>
</dbReference>
<name>A0AAW1PUD1_9CHLO</name>
<feature type="compositionally biased region" description="Low complexity" evidence="7">
    <location>
        <begin position="876"/>
        <end position="889"/>
    </location>
</feature>
<comment type="caution">
    <text evidence="9">The sequence shown here is derived from an EMBL/GenBank/DDBJ whole genome shotgun (WGS) entry which is preliminary data.</text>
</comment>
<evidence type="ECO:0000259" key="8">
    <source>
        <dbReference type="PROSITE" id="PS50240"/>
    </source>
</evidence>
<dbReference type="PANTHER" id="PTHR14428:SF5">
    <property type="entry name" value="NUCLEOLAR COMPLEX PROTEIN 3 HOMOLOG"/>
    <property type="match status" value="1"/>
</dbReference>
<comment type="subcellular location">
    <subcellularLocation>
        <location evidence="1">Nucleus</location>
        <location evidence="1">Nucleolus</location>
    </subcellularLocation>
</comment>
<feature type="compositionally biased region" description="Low complexity" evidence="7">
    <location>
        <begin position="97"/>
        <end position="110"/>
    </location>
</feature>
<dbReference type="PRINTS" id="PR00722">
    <property type="entry name" value="CHYMOTRYPSIN"/>
</dbReference>
<sequence>MAGQKRGRGSSVEHKGKRSSDAGVRGPGKTAKRPKQMKPHKAPALPEVRDSDLDVSEDDLEFVRQYGESIAFLDSLDQQQLARPSVSKKAEQKERQAAAAAAEAAAAAARKLQEPDSDEEEYERAPRQRLQDKQAEERAAVLPVKALDGTLVYEGKEGKAAAQPASLAPIVAGVTVEDAMADASEDESGSDGSEEAASHGDVGEPMDDSGVEAGQADGGDRGDDLGQEAGRVAEPTRTAGKKRLLNDVKAELQDFQNAEQRREELKTQLAVSASQLLQEPEKYVGHLQTLIMLTTDADAQVARLAILSLLAVFRDILPGYRIRPPTQKELDMPVSKEVKRTRDYEALLLRSYQAYLKQLLAAAAGLKQGGGLAQKARVAVKCMCGLLSALPHFNYTSDLLQALVPLTAHRDVSTRSMCCGAISELLRADREGAIALEAVQLVADLVKRRKCICPPEVVRTLLVLKFGDVSREDVAKAGKDKGGKKAKRKRKAKGDEVDQAFKEADAAPSLSERQRLQSQMLEALFEVMFRVLKQCTASGVAARPGVALSNEQVQKRLPLLAPSLEGLARYAHLISVEYFGDLMAIMQQLLAGSALPLSARLQVLLTAADILKGQGEALTVDRRELYTQLYAALLYAPISPLLADEQLHWDDPKAVSAAAPVQRAQQAQQAPRQAQQQGGKPSAGASSSGDMGTQLTRAAFQMLCEQGRAVDPAQLAAFIKRLGCSALQLGSGEAMGMLGVLDRLLRRNQKLRSLLEHEAGAPAWASAAVAALGLADEKVLAGAPVWELSLLTRHYHPHVAQAAASVVAMPIQGGGSVSGVLAARDGPGGLASAYSTAMGGFRPAPAVPRKRLGSQGAAHLQALRTPEAESGFAQALSASDGAGPSGPAACQPAVVTSGLSDDPESEQNPGLDGVAAPTRGANQASEGTADEDVHAEQLLQVIVDLFRSLSKVDRSAGRMARAPLRRMPAATVLLAVSLAVLLSTAVVESRRLQAPAVIDGYNTDDGRYPYNARIEARVDGSVSTCTGSLIAPTLVLTAGHCAVKDGETRDKAQFTVIVGQDSKNVGNGVTRTVSEVKPHPMYDSAARPGGYDVAILVLDQAVPNLPIKLNTVRPTNGDDGKAFKILGWGIASQEPTVRPDHLQQTTLYLRSAQKPRANFPEQSLPVSSSLTSPSDGTIPSSCSGDSGGPLLVQGATPADDVQWGSDSYGTHVDGLCGTTNAASVYMDLTFPAIRTFIEDTIKGACVDKCPEGGVEGDQYICPSKDAHTILVHCKANGDTYLPVQASDTTNYALYGPGPNTGGQTPRTQYTKDQFATNGFAAAGQATYSSNNQVVDVTGGGNCGAFGPKDGFVHLVYA</sequence>
<proteinExistence type="inferred from homology"/>
<feature type="region of interest" description="Disordered" evidence="7">
    <location>
        <begin position="658"/>
        <end position="691"/>
    </location>
</feature>
<dbReference type="GO" id="GO:0004252">
    <property type="term" value="F:serine-type endopeptidase activity"/>
    <property type="evidence" value="ECO:0007669"/>
    <property type="project" value="InterPro"/>
</dbReference>
<organism evidence="9 10">
    <name type="scientific">[Myrmecia] bisecta</name>
    <dbReference type="NCBI Taxonomy" id="41462"/>
    <lineage>
        <taxon>Eukaryota</taxon>
        <taxon>Viridiplantae</taxon>
        <taxon>Chlorophyta</taxon>
        <taxon>core chlorophytes</taxon>
        <taxon>Trebouxiophyceae</taxon>
        <taxon>Trebouxiales</taxon>
        <taxon>Trebouxiaceae</taxon>
        <taxon>Myrmecia</taxon>
    </lineage>
</organism>
<keyword evidence="10" id="KW-1185">Reference proteome</keyword>
<dbReference type="Pfam" id="PF03914">
    <property type="entry name" value="CBF"/>
    <property type="match status" value="1"/>
</dbReference>
<evidence type="ECO:0000256" key="6">
    <source>
        <dbReference type="RuleBase" id="RU363034"/>
    </source>
</evidence>
<dbReference type="Gene3D" id="2.40.10.10">
    <property type="entry name" value="Trypsin-like serine proteases"/>
    <property type="match status" value="1"/>
</dbReference>
<feature type="compositionally biased region" description="Polar residues" evidence="7">
    <location>
        <begin position="1175"/>
        <end position="1184"/>
    </location>
</feature>
<dbReference type="GO" id="GO:0006508">
    <property type="term" value="P:proteolysis"/>
    <property type="evidence" value="ECO:0007669"/>
    <property type="project" value="UniProtKB-KW"/>
</dbReference>
<feature type="compositionally biased region" description="Low complexity" evidence="7">
    <location>
        <begin position="658"/>
        <end position="689"/>
    </location>
</feature>
<dbReference type="PANTHER" id="PTHR14428">
    <property type="entry name" value="NUCLEOLAR COMPLEX PROTEIN 3"/>
    <property type="match status" value="1"/>
</dbReference>
<feature type="compositionally biased region" description="Basic and acidic residues" evidence="7">
    <location>
        <begin position="123"/>
        <end position="139"/>
    </location>
</feature>
<dbReference type="GO" id="GO:0005730">
    <property type="term" value="C:nucleolus"/>
    <property type="evidence" value="ECO:0007669"/>
    <property type="project" value="UniProtKB-SubCell"/>
</dbReference>
<feature type="region of interest" description="Disordered" evidence="7">
    <location>
        <begin position="83"/>
        <end position="146"/>
    </location>
</feature>
<evidence type="ECO:0000256" key="1">
    <source>
        <dbReference type="ARBA" id="ARBA00004604"/>
    </source>
</evidence>
<dbReference type="Proteomes" id="UP001489004">
    <property type="component" value="Unassembled WGS sequence"/>
</dbReference>
<feature type="region of interest" description="Disordered" evidence="7">
    <location>
        <begin position="1158"/>
        <end position="1196"/>
    </location>
</feature>
<dbReference type="InterPro" id="IPR018114">
    <property type="entry name" value="TRYPSIN_HIS"/>
</dbReference>
<evidence type="ECO:0000256" key="5">
    <source>
        <dbReference type="ARBA" id="ARBA00023242"/>
    </source>
</evidence>
<protein>
    <recommendedName>
        <fullName evidence="8">Peptidase S1 domain-containing protein</fullName>
    </recommendedName>
</protein>
<feature type="region of interest" description="Disordered" evidence="7">
    <location>
        <begin position="1"/>
        <end position="54"/>
    </location>
</feature>
<dbReference type="InterPro" id="IPR016903">
    <property type="entry name" value="Nucleolar_cplx-assoc_3"/>
</dbReference>
<keyword evidence="5" id="KW-0539">Nucleus</keyword>
<dbReference type="SUPFAM" id="SSF50494">
    <property type="entry name" value="Trypsin-like serine proteases"/>
    <property type="match status" value="1"/>
</dbReference>
<dbReference type="InterPro" id="IPR016024">
    <property type="entry name" value="ARM-type_fold"/>
</dbReference>
<dbReference type="InterPro" id="IPR033116">
    <property type="entry name" value="TRYPSIN_SER"/>
</dbReference>